<dbReference type="HOGENOM" id="CLU_074149_0_0_1"/>
<name>J4GLK4_9APHY</name>
<dbReference type="STRING" id="599839.J4GLK4"/>
<dbReference type="RefSeq" id="XP_012179113.1">
    <property type="nucleotide sequence ID" value="XM_012323723.1"/>
</dbReference>
<feature type="region of interest" description="Disordered" evidence="1">
    <location>
        <begin position="167"/>
        <end position="203"/>
    </location>
</feature>
<keyword evidence="3" id="KW-1185">Reference proteome</keyword>
<dbReference type="AlphaFoldDB" id="J4GLK4"/>
<dbReference type="GeneID" id="24094741"/>
<proteinExistence type="predicted"/>
<evidence type="ECO:0000256" key="1">
    <source>
        <dbReference type="SAM" id="MobiDB-lite"/>
    </source>
</evidence>
<organism evidence="2 3">
    <name type="scientific">Fibroporia radiculosa</name>
    <dbReference type="NCBI Taxonomy" id="599839"/>
    <lineage>
        <taxon>Eukaryota</taxon>
        <taxon>Fungi</taxon>
        <taxon>Dikarya</taxon>
        <taxon>Basidiomycota</taxon>
        <taxon>Agaricomycotina</taxon>
        <taxon>Agaricomycetes</taxon>
        <taxon>Polyporales</taxon>
        <taxon>Fibroporiaceae</taxon>
        <taxon>Fibroporia</taxon>
    </lineage>
</organism>
<gene>
    <name evidence="2" type="ORF">FIBRA_01854</name>
</gene>
<accession>J4GLK4</accession>
<dbReference type="OrthoDB" id="2729829at2759"/>
<evidence type="ECO:0000313" key="2">
    <source>
        <dbReference type="EMBL" id="CCL99830.1"/>
    </source>
</evidence>
<protein>
    <submittedName>
        <fullName evidence="2">Uncharacterized protein</fullName>
    </submittedName>
</protein>
<sequence>MIPTLSSMLTVEPATLPLTTLLKAWPSNIVPPRFLGRPKQDPPIDVWLAKIAAACAAQKVPSRLWHEVARHFMGKEALRRIEDVEKVMRCVYGEQWKWKWATFGVAMKNMGWGTDSKKTEKVKVQCKASGSWWIIGRAADQSTEAKTKERLPDMGLWPRTVQWLDPRPMAAPQKDSTKARGTVGLGKPAKKTVKNRFKGADDHKRGQSILPRFLIKSQVSTPSTLPTTITVQIPIWLLAASEALLSLASQQSSAMSVLAAILIAVGSIPTLPVVSAGGTAHALGSIAVGLGALLREKALLDGTR</sequence>
<dbReference type="InParanoid" id="J4GLK4"/>
<dbReference type="Proteomes" id="UP000006352">
    <property type="component" value="Unassembled WGS sequence"/>
</dbReference>
<evidence type="ECO:0000313" key="3">
    <source>
        <dbReference type="Proteomes" id="UP000006352"/>
    </source>
</evidence>
<reference evidence="2 3" key="1">
    <citation type="journal article" date="2012" name="Appl. Environ. Microbiol.">
        <title>Short-read sequencing for genomic analysis of the brown rot fungus Fibroporia radiculosa.</title>
        <authorList>
            <person name="Tang J.D."/>
            <person name="Perkins A.D."/>
            <person name="Sonstegard T.S."/>
            <person name="Schroeder S.G."/>
            <person name="Burgess S.C."/>
            <person name="Diehl S.V."/>
        </authorList>
    </citation>
    <scope>NUCLEOTIDE SEQUENCE [LARGE SCALE GENOMIC DNA]</scope>
    <source>
        <strain evidence="2 3">TFFH 294</strain>
    </source>
</reference>
<feature type="compositionally biased region" description="Basic residues" evidence="1">
    <location>
        <begin position="188"/>
        <end position="197"/>
    </location>
</feature>
<dbReference type="EMBL" id="HE796952">
    <property type="protein sequence ID" value="CCL99830.1"/>
    <property type="molecule type" value="Genomic_DNA"/>
</dbReference>